<keyword evidence="4" id="KW-1185">Reference proteome</keyword>
<dbReference type="PANTHER" id="PTHR37534">
    <property type="entry name" value="TRANSCRIPTIONAL ACTIVATOR PROTEIN UGA3"/>
    <property type="match status" value="1"/>
</dbReference>
<sequence>MEQHGTQLEAVLAAINAISFIEVISGDFSFWRRHLKGDSEWLRSFKRAKWSGQQKSVTYQFFLCAEAIGSALPGATVDRTRKDLDGSCVSDYVHDPIFGVTSVLPEVDYCRDQYFGITKPILEIITHINHLSTHPRPPSKTELEGLEIKIRLNRPTPVSDHTLLRTPSKHLQGLVRPTLRHLQNIEIHEAIYTRCGILWPIFVIACECDEDEPRNAVRMWFTTKTRLGIANVATALNIILEIWRRRDRAKQEGNDCFVGWGKFMADMGLDIFII</sequence>
<dbReference type="GO" id="GO:0005634">
    <property type="term" value="C:nucleus"/>
    <property type="evidence" value="ECO:0007669"/>
    <property type="project" value="UniProtKB-SubCell"/>
</dbReference>
<dbReference type="EMBL" id="KV878929">
    <property type="protein sequence ID" value="OJJ78719.1"/>
    <property type="molecule type" value="Genomic_DNA"/>
</dbReference>
<keyword evidence="2" id="KW-0539">Nucleus</keyword>
<organism evidence="3 4">
    <name type="scientific">Aspergillus glaucus CBS 516.65</name>
    <dbReference type="NCBI Taxonomy" id="1160497"/>
    <lineage>
        <taxon>Eukaryota</taxon>
        <taxon>Fungi</taxon>
        <taxon>Dikarya</taxon>
        <taxon>Ascomycota</taxon>
        <taxon>Pezizomycotina</taxon>
        <taxon>Eurotiomycetes</taxon>
        <taxon>Eurotiomycetidae</taxon>
        <taxon>Eurotiales</taxon>
        <taxon>Aspergillaceae</taxon>
        <taxon>Aspergillus</taxon>
        <taxon>Aspergillus subgen. Aspergillus</taxon>
    </lineage>
</organism>
<protein>
    <submittedName>
        <fullName evidence="3">Uncharacterized protein</fullName>
    </submittedName>
</protein>
<dbReference type="Pfam" id="PF11951">
    <property type="entry name" value="Fungal_trans_2"/>
    <property type="match status" value="2"/>
</dbReference>
<comment type="subcellular location">
    <subcellularLocation>
        <location evidence="1">Nucleus</location>
    </subcellularLocation>
</comment>
<dbReference type="RefSeq" id="XP_022395417.1">
    <property type="nucleotide sequence ID" value="XM_022550381.1"/>
</dbReference>
<evidence type="ECO:0000313" key="3">
    <source>
        <dbReference type="EMBL" id="OJJ78719.1"/>
    </source>
</evidence>
<evidence type="ECO:0000313" key="4">
    <source>
        <dbReference type="Proteomes" id="UP000184300"/>
    </source>
</evidence>
<dbReference type="Proteomes" id="UP000184300">
    <property type="component" value="Unassembled WGS sequence"/>
</dbReference>
<dbReference type="GeneID" id="34466641"/>
<dbReference type="VEuPathDB" id="FungiDB:ASPGLDRAFT_86362"/>
<dbReference type="AlphaFoldDB" id="A0A1L9V4D5"/>
<dbReference type="PANTHER" id="PTHR37534:SF46">
    <property type="entry name" value="ZN(II)2CYS6 TRANSCRIPTION FACTOR (EUROFUNG)"/>
    <property type="match status" value="1"/>
</dbReference>
<name>A0A1L9V4D5_ASPGL</name>
<dbReference type="InterPro" id="IPR021858">
    <property type="entry name" value="Fun_TF"/>
</dbReference>
<dbReference type="STRING" id="1160497.A0A1L9V4D5"/>
<dbReference type="OrthoDB" id="3477330at2759"/>
<accession>A0A1L9V4D5</accession>
<evidence type="ECO:0000256" key="1">
    <source>
        <dbReference type="ARBA" id="ARBA00004123"/>
    </source>
</evidence>
<reference evidence="4" key="1">
    <citation type="journal article" date="2017" name="Genome Biol.">
        <title>Comparative genomics reveals high biological diversity and specific adaptations in the industrially and medically important fungal genus Aspergillus.</title>
        <authorList>
            <person name="de Vries R.P."/>
            <person name="Riley R."/>
            <person name="Wiebenga A."/>
            <person name="Aguilar-Osorio G."/>
            <person name="Amillis S."/>
            <person name="Uchima C.A."/>
            <person name="Anderluh G."/>
            <person name="Asadollahi M."/>
            <person name="Askin M."/>
            <person name="Barry K."/>
            <person name="Battaglia E."/>
            <person name="Bayram O."/>
            <person name="Benocci T."/>
            <person name="Braus-Stromeyer S.A."/>
            <person name="Caldana C."/>
            <person name="Canovas D."/>
            <person name="Cerqueira G.C."/>
            <person name="Chen F."/>
            <person name="Chen W."/>
            <person name="Choi C."/>
            <person name="Clum A."/>
            <person name="Dos Santos R.A."/>
            <person name="Damasio A.R."/>
            <person name="Diallinas G."/>
            <person name="Emri T."/>
            <person name="Fekete E."/>
            <person name="Flipphi M."/>
            <person name="Freyberg S."/>
            <person name="Gallo A."/>
            <person name="Gournas C."/>
            <person name="Habgood R."/>
            <person name="Hainaut M."/>
            <person name="Harispe M.L."/>
            <person name="Henrissat B."/>
            <person name="Hilden K.S."/>
            <person name="Hope R."/>
            <person name="Hossain A."/>
            <person name="Karabika E."/>
            <person name="Karaffa L."/>
            <person name="Karanyi Z."/>
            <person name="Krasevec N."/>
            <person name="Kuo A."/>
            <person name="Kusch H."/>
            <person name="LaButti K."/>
            <person name="Lagendijk E.L."/>
            <person name="Lapidus A."/>
            <person name="Levasseur A."/>
            <person name="Lindquist E."/>
            <person name="Lipzen A."/>
            <person name="Logrieco A.F."/>
            <person name="MacCabe A."/>
            <person name="Maekelae M.R."/>
            <person name="Malavazi I."/>
            <person name="Melin P."/>
            <person name="Meyer V."/>
            <person name="Mielnichuk N."/>
            <person name="Miskei M."/>
            <person name="Molnar A.P."/>
            <person name="Mule G."/>
            <person name="Ngan C.Y."/>
            <person name="Orejas M."/>
            <person name="Orosz E."/>
            <person name="Ouedraogo J.P."/>
            <person name="Overkamp K.M."/>
            <person name="Park H.-S."/>
            <person name="Perrone G."/>
            <person name="Piumi F."/>
            <person name="Punt P.J."/>
            <person name="Ram A.F."/>
            <person name="Ramon A."/>
            <person name="Rauscher S."/>
            <person name="Record E."/>
            <person name="Riano-Pachon D.M."/>
            <person name="Robert V."/>
            <person name="Roehrig J."/>
            <person name="Ruller R."/>
            <person name="Salamov A."/>
            <person name="Salih N.S."/>
            <person name="Samson R.A."/>
            <person name="Sandor E."/>
            <person name="Sanguinetti M."/>
            <person name="Schuetze T."/>
            <person name="Sepcic K."/>
            <person name="Shelest E."/>
            <person name="Sherlock G."/>
            <person name="Sophianopoulou V."/>
            <person name="Squina F.M."/>
            <person name="Sun H."/>
            <person name="Susca A."/>
            <person name="Todd R.B."/>
            <person name="Tsang A."/>
            <person name="Unkles S.E."/>
            <person name="van de Wiele N."/>
            <person name="van Rossen-Uffink D."/>
            <person name="Oliveira J.V."/>
            <person name="Vesth T.C."/>
            <person name="Visser J."/>
            <person name="Yu J.-H."/>
            <person name="Zhou M."/>
            <person name="Andersen M.R."/>
            <person name="Archer D.B."/>
            <person name="Baker S.E."/>
            <person name="Benoit I."/>
            <person name="Brakhage A.A."/>
            <person name="Braus G.H."/>
            <person name="Fischer R."/>
            <person name="Frisvad J.C."/>
            <person name="Goldman G.H."/>
            <person name="Houbraken J."/>
            <person name="Oakley B."/>
            <person name="Pocsi I."/>
            <person name="Scazzocchio C."/>
            <person name="Seiboth B."/>
            <person name="vanKuyk P.A."/>
            <person name="Wortman J."/>
            <person name="Dyer P.S."/>
            <person name="Grigoriev I.V."/>
        </authorList>
    </citation>
    <scope>NUCLEOTIDE SEQUENCE [LARGE SCALE GENOMIC DNA]</scope>
    <source>
        <strain evidence="4">CBS 516.65</strain>
    </source>
</reference>
<proteinExistence type="predicted"/>
<evidence type="ECO:0000256" key="2">
    <source>
        <dbReference type="ARBA" id="ARBA00023242"/>
    </source>
</evidence>
<gene>
    <name evidence="3" type="ORF">ASPGLDRAFT_86362</name>
</gene>